<evidence type="ECO:0000313" key="2">
    <source>
        <dbReference type="Proteomes" id="UP000264002"/>
    </source>
</evidence>
<protein>
    <submittedName>
        <fullName evidence="1">Uncharacterized protein</fullName>
    </submittedName>
</protein>
<dbReference type="RefSeq" id="WP_117329378.1">
    <property type="nucleotide sequence ID" value="NZ_QUWK01000002.1"/>
</dbReference>
<evidence type="ECO:0000313" key="1">
    <source>
        <dbReference type="EMBL" id="RFU95978.1"/>
    </source>
</evidence>
<keyword evidence="2" id="KW-1185">Reference proteome</keyword>
<comment type="caution">
    <text evidence="1">The sequence shown here is derived from an EMBL/GenBank/DDBJ whole genome shotgun (WGS) entry which is preliminary data.</text>
</comment>
<dbReference type="AlphaFoldDB" id="A0A372MKT3"/>
<proteinExistence type="predicted"/>
<dbReference type="EMBL" id="QUWK01000002">
    <property type="protein sequence ID" value="RFU95978.1"/>
    <property type="molecule type" value="Genomic_DNA"/>
</dbReference>
<accession>A0A372MKT3</accession>
<gene>
    <name evidence="1" type="ORF">DYP60_02955</name>
</gene>
<sequence>MKQTVEFDKIQQQMQKGVITLHGFLGDDKRKLVDILESDNLTVRKHHTTHQAIADRMEYFRQRGLSGLGEFITVDEDFEVKVETVRGMLPSPFGGKGMYGKANTTVRNKKLDRTIVFTDLHIHFIGDHGFYEGKGSPFRLEPEDLIAILEVPVVEE</sequence>
<reference evidence="2" key="1">
    <citation type="submission" date="2018-08" db="EMBL/GenBank/DDBJ databases">
        <authorList>
            <person name="Grouzdev D.S."/>
            <person name="Krutkina M.S."/>
        </authorList>
    </citation>
    <scope>NUCLEOTIDE SEQUENCE [LARGE SCALE GENOMIC DNA]</scope>
    <source>
        <strain evidence="2">4-11</strain>
    </source>
</reference>
<organism evidence="1 2">
    <name type="scientific">Sphaerochaeta halotolerans</name>
    <dbReference type="NCBI Taxonomy" id="2293840"/>
    <lineage>
        <taxon>Bacteria</taxon>
        <taxon>Pseudomonadati</taxon>
        <taxon>Spirochaetota</taxon>
        <taxon>Spirochaetia</taxon>
        <taxon>Spirochaetales</taxon>
        <taxon>Sphaerochaetaceae</taxon>
        <taxon>Sphaerochaeta</taxon>
    </lineage>
</organism>
<dbReference type="Proteomes" id="UP000264002">
    <property type="component" value="Unassembled WGS sequence"/>
</dbReference>
<reference evidence="1 2" key="2">
    <citation type="submission" date="2018-09" db="EMBL/GenBank/DDBJ databases">
        <title>Genome of Sphaerochaeta halotolerans strain 4-11.</title>
        <authorList>
            <person name="Nazina T.N."/>
            <person name="Sokolova D.S."/>
        </authorList>
    </citation>
    <scope>NUCLEOTIDE SEQUENCE [LARGE SCALE GENOMIC DNA]</scope>
    <source>
        <strain evidence="1 2">4-11</strain>
    </source>
</reference>
<name>A0A372MKT3_9SPIR</name>